<dbReference type="EMBL" id="JAAIJR010000009">
    <property type="protein sequence ID" value="NEX19401.1"/>
    <property type="molecule type" value="Genomic_DNA"/>
</dbReference>
<comment type="caution">
    <text evidence="1">The sequence shown here is derived from an EMBL/GenBank/DDBJ whole genome shotgun (WGS) entry which is preliminary data.</text>
</comment>
<keyword evidence="2" id="KW-1185">Reference proteome</keyword>
<evidence type="ECO:0000313" key="2">
    <source>
        <dbReference type="Proteomes" id="UP000471640"/>
    </source>
</evidence>
<evidence type="ECO:0000313" key="1">
    <source>
        <dbReference type="EMBL" id="NEX19401.1"/>
    </source>
</evidence>
<accession>A0A6P1DR38</accession>
<protein>
    <submittedName>
        <fullName evidence="1">Uncharacterized protein</fullName>
    </submittedName>
</protein>
<dbReference type="InterPro" id="IPR027417">
    <property type="entry name" value="P-loop_NTPase"/>
</dbReference>
<proteinExistence type="predicted"/>
<dbReference type="RefSeq" id="WP_164652304.1">
    <property type="nucleotide sequence ID" value="NZ_JAAIJR010000009.1"/>
</dbReference>
<name>A0A6P1DR38_9GAMM</name>
<reference evidence="1 2" key="2">
    <citation type="submission" date="2020-02" db="EMBL/GenBank/DDBJ databases">
        <title>Genome sequences of Thiorhodococcus mannitoliphagus and Thiorhodococcus minor, purple sulfur photosynthetic bacteria in the gammaproteobacterial family, Chromatiaceae.</title>
        <authorList>
            <person name="Aviles F.A."/>
            <person name="Meyer T.E."/>
            <person name="Kyndt J.A."/>
        </authorList>
    </citation>
    <scope>NUCLEOTIDE SEQUENCE [LARGE SCALE GENOMIC DNA]</scope>
    <source>
        <strain evidence="1 2">DSM 18266</strain>
    </source>
</reference>
<organism evidence="1 2">
    <name type="scientific">Thiorhodococcus mannitoliphagus</name>
    <dbReference type="NCBI Taxonomy" id="329406"/>
    <lineage>
        <taxon>Bacteria</taxon>
        <taxon>Pseudomonadati</taxon>
        <taxon>Pseudomonadota</taxon>
        <taxon>Gammaproteobacteria</taxon>
        <taxon>Chromatiales</taxon>
        <taxon>Chromatiaceae</taxon>
        <taxon>Thiorhodococcus</taxon>
    </lineage>
</organism>
<reference evidence="2" key="1">
    <citation type="journal article" date="2020" name="Microbiol. Resour. Announc.">
        <title>Draft Genome Sequences of Thiorhodococcus mannitoliphagus and Thiorhodococcus minor, Purple Sulfur Photosynthetic Bacteria in the Gammaproteobacterial Family Chromatiaceae.</title>
        <authorList>
            <person name="Aviles F.A."/>
            <person name="Meyer T.E."/>
            <person name="Kyndt J.A."/>
        </authorList>
    </citation>
    <scope>NUCLEOTIDE SEQUENCE [LARGE SCALE GENOMIC DNA]</scope>
    <source>
        <strain evidence="2">DSM 18266</strain>
    </source>
</reference>
<dbReference type="AlphaFoldDB" id="A0A6P1DR38"/>
<dbReference type="Gene3D" id="3.40.50.300">
    <property type="entry name" value="P-loop containing nucleotide triphosphate hydrolases"/>
    <property type="match status" value="1"/>
</dbReference>
<gene>
    <name evidence="1" type="ORF">G3480_03565</name>
</gene>
<sequence>MKTAETRRLDPPQSARPLVRLILHIGLHKTATTSIQNDLANNPRTIENHQTYFPTFDVNGVIHSNHSHALYSFFCDSPTDYVLNRNARLTTDEIVAQNASTRNQLDTWINKIKVLQNPTLILSGEDLSFMRASEIQRLHRFFLEHPVADFEIRAIAFTRHTVTFCSSAVQERIKGGATFNAAVSQFVGDSSQLFRSRLEPWLAEFGDAVSIYPYEQAVDFQTGPLGFFLNRIGAPDALAKSVNCSKLNESLSTECVRLLSRLNQMAGRRQLAGGEDGYIKIKAKLQGIPGPRYRLRSDIARKIWNTSFNDRGWLLAASGVDYAEFPEETYGRDIIPWSNDASIEALEDIVRKLPKALREDAINLVRNEAIAIEETNVHGAEKLMTIAQRFRPNGPLINDKLKVYNDRSS</sequence>
<dbReference type="SUPFAM" id="SSF52540">
    <property type="entry name" value="P-loop containing nucleoside triphosphate hydrolases"/>
    <property type="match status" value="1"/>
</dbReference>
<dbReference type="Proteomes" id="UP000471640">
    <property type="component" value="Unassembled WGS sequence"/>
</dbReference>